<evidence type="ECO:0000256" key="1">
    <source>
        <dbReference type="SAM" id="SignalP"/>
    </source>
</evidence>
<feature type="signal peptide" evidence="1">
    <location>
        <begin position="1"/>
        <end position="21"/>
    </location>
</feature>
<keyword evidence="3" id="KW-1185">Reference proteome</keyword>
<accession>A0A9X2ID13</accession>
<evidence type="ECO:0000313" key="3">
    <source>
        <dbReference type="Proteomes" id="UP001139721"/>
    </source>
</evidence>
<proteinExistence type="predicted"/>
<organism evidence="2 3">
    <name type="scientific">Legionella maioricensis</name>
    <dbReference type="NCBI Taxonomy" id="2896528"/>
    <lineage>
        <taxon>Bacteria</taxon>
        <taxon>Pseudomonadati</taxon>
        <taxon>Pseudomonadota</taxon>
        <taxon>Gammaproteobacteria</taxon>
        <taxon>Legionellales</taxon>
        <taxon>Legionellaceae</taxon>
        <taxon>Legionella</taxon>
    </lineage>
</organism>
<comment type="caution">
    <text evidence="2">The sequence shown here is derived from an EMBL/GenBank/DDBJ whole genome shotgun (WGS) entry which is preliminary data.</text>
</comment>
<dbReference type="RefSeq" id="WP_250422603.1">
    <property type="nucleotide sequence ID" value="NZ_JAJKBJ010000018.1"/>
</dbReference>
<feature type="chain" id="PRO_5040969208" evidence="1">
    <location>
        <begin position="22"/>
        <end position="241"/>
    </location>
</feature>
<keyword evidence="1" id="KW-0732">Signal</keyword>
<dbReference type="AlphaFoldDB" id="A0A9X2ID13"/>
<gene>
    <name evidence="2" type="ORF">LOX96_13195</name>
</gene>
<dbReference type="Proteomes" id="UP001139721">
    <property type="component" value="Unassembled WGS sequence"/>
</dbReference>
<dbReference type="PROSITE" id="PS51257">
    <property type="entry name" value="PROKAR_LIPOPROTEIN"/>
    <property type="match status" value="1"/>
</dbReference>
<dbReference type="EMBL" id="JAJKBJ010000018">
    <property type="protein sequence ID" value="MCL9685057.1"/>
    <property type="molecule type" value="Genomic_DNA"/>
</dbReference>
<sequence length="241" mass="27608">MMLKNWSIFSLISLLSFTSCAQESLEERGCRPPPNINVPQFIIGYGSLMKEESKREDGANVGENFPIYVTGFERGWIEHSTDKRFGTTYLGAKSKPEAKMNAVYFKLTVPTEILNYDKRENTYCRIRVPREKIQSLAGVSVPEGEYWIYTTIADETIPSSQYPLAQSYVDLFLSGCFELEKKFKLPDFAKDCIKTTGNWSGYWVNDRVHPRTAIDDIPYVAEVDSLISETLPDYYNLIKIE</sequence>
<protein>
    <submittedName>
        <fullName evidence="2">Gamma-glutamylcyclotransferase</fullName>
    </submittedName>
</protein>
<evidence type="ECO:0000313" key="2">
    <source>
        <dbReference type="EMBL" id="MCL9685057.1"/>
    </source>
</evidence>
<reference evidence="2" key="1">
    <citation type="submission" date="2021-11" db="EMBL/GenBank/DDBJ databases">
        <title>Legionella maioricencis sp. nov., a new species isolated from hot water samples in Mallorca.</title>
        <authorList>
            <person name="Crespi S."/>
            <person name="Drasar V."/>
            <person name="Salva-Serra F."/>
            <person name="Jaen-Luchoro D."/>
            <person name="Pineiro-Iglesias B."/>
            <person name="Aliaga F."/>
            <person name="Fernandez-Juarez V."/>
            <person name="Coll G."/>
            <person name="Moore E.R.B."/>
            <person name="Bennasar-Figueras A."/>
        </authorList>
    </citation>
    <scope>NUCLEOTIDE SEQUENCE</scope>
    <source>
        <strain evidence="2">HCPI-6</strain>
    </source>
</reference>
<name>A0A9X2ID13_9GAMM</name>